<name>A0A8J5CZB1_CHIOP</name>
<comment type="caution">
    <text evidence="1">The sequence shown here is derived from an EMBL/GenBank/DDBJ whole genome shotgun (WGS) entry which is preliminary data.</text>
</comment>
<accession>A0A8J5CZB1</accession>
<evidence type="ECO:0000313" key="2">
    <source>
        <dbReference type="Proteomes" id="UP000770661"/>
    </source>
</evidence>
<dbReference type="AlphaFoldDB" id="A0A8J5CZB1"/>
<reference evidence="1" key="1">
    <citation type="submission" date="2020-07" db="EMBL/GenBank/DDBJ databases">
        <title>The High-quality genome of the commercially important snow crab, Chionoecetes opilio.</title>
        <authorList>
            <person name="Jeong J.-H."/>
            <person name="Ryu S."/>
        </authorList>
    </citation>
    <scope>NUCLEOTIDE SEQUENCE</scope>
    <source>
        <strain evidence="1">MADBK_172401_WGS</strain>
        <tissue evidence="1">Digestive gland</tissue>
    </source>
</reference>
<proteinExistence type="predicted"/>
<keyword evidence="2" id="KW-1185">Reference proteome</keyword>
<protein>
    <submittedName>
        <fullName evidence="1">Uncharacterized protein</fullName>
    </submittedName>
</protein>
<evidence type="ECO:0000313" key="1">
    <source>
        <dbReference type="EMBL" id="KAG0726061.1"/>
    </source>
</evidence>
<organism evidence="1 2">
    <name type="scientific">Chionoecetes opilio</name>
    <name type="common">Atlantic snow crab</name>
    <name type="synonym">Cancer opilio</name>
    <dbReference type="NCBI Taxonomy" id="41210"/>
    <lineage>
        <taxon>Eukaryota</taxon>
        <taxon>Metazoa</taxon>
        <taxon>Ecdysozoa</taxon>
        <taxon>Arthropoda</taxon>
        <taxon>Crustacea</taxon>
        <taxon>Multicrustacea</taxon>
        <taxon>Malacostraca</taxon>
        <taxon>Eumalacostraca</taxon>
        <taxon>Eucarida</taxon>
        <taxon>Decapoda</taxon>
        <taxon>Pleocyemata</taxon>
        <taxon>Brachyura</taxon>
        <taxon>Eubrachyura</taxon>
        <taxon>Majoidea</taxon>
        <taxon>Majidae</taxon>
        <taxon>Chionoecetes</taxon>
    </lineage>
</organism>
<dbReference type="EMBL" id="JACEEZ010004869">
    <property type="protein sequence ID" value="KAG0726061.1"/>
    <property type="molecule type" value="Genomic_DNA"/>
</dbReference>
<sequence length="201" mass="21269">MRAMTRLNAAPTFYASACTMCRLCAPCGLLTPPVIIAVSHISRSGSRCSEKCHEDHAGGPRWSAPALMQSETRLVPLATQGAGAHGLRVARVFRRGRGGVAQRRLGLAMTQGIECLRGNTWLIKHLASQPQPHSRGDTRAVAGGRCPAPTYNAPTVGATRRPEFTATQLPACKAMCTTREAAAARADGHARSASGTAVYTH</sequence>
<gene>
    <name evidence="1" type="ORF">GWK47_037353</name>
</gene>
<dbReference type="Proteomes" id="UP000770661">
    <property type="component" value="Unassembled WGS sequence"/>
</dbReference>
<dbReference type="OrthoDB" id="6373033at2759"/>